<dbReference type="GO" id="GO:0006952">
    <property type="term" value="P:defense response"/>
    <property type="evidence" value="ECO:0007669"/>
    <property type="project" value="UniProtKB-KW"/>
</dbReference>
<evidence type="ECO:0000256" key="2">
    <source>
        <dbReference type="ARBA" id="ARBA00022614"/>
    </source>
</evidence>
<dbReference type="Proteomes" id="UP001279734">
    <property type="component" value="Unassembled WGS sequence"/>
</dbReference>
<sequence>MDRVQSAAIISNFVLIGSALEIARMLAAAVGQAVGSLLAPVVDAGKEIFRYAKRKHDYVKNLDSNYGELEMEARFLFSRVNDVQREIDRNRVRMQMKNECFTWLSHVEPVEGEVQSLRNRYENATNGSRSLCRFRTLYKLSKDIARKTKSIVDLKNKMNTENILVVEREPDKVQKKFAKRINDVPSLYEHVTKILDYLNDDSIKRIGISGMFGVGKTTILQNLNNEVENRNIFDIVIWVTVSKEGNRGQIQQEILERLNLSAEGNRTEAQRADIISKALEKKKYLLLLDEVFSEINLGRLGISEDHAFGKVVLATRDRLICNSMEVDEEIEVEKLSRDDAWTLFRNFVGDAAVNPTIKPVAERVLRQCGGLPQVIKAVAISLRNTPSKDAWKGTLLKLRSPNMSQLRHMEESFNAFSLFYDKLADESKKCLTYSALFPEDHEIYQDYLIECWKAEGFICRDEALSSARAIGQTLLEDLIRWHLFDRCSNPKYVKMPIIFRNTALGIAYQHSFKLLERDGEEFDDFPPEEQWRDARVVSLIHTNLQSLPERPACSLISTLFLQKNERLATIPTSFFACMSSLKILNLYGTGISSLPGSVSKLTNLRGLYLNDCHELMRLPEEIAQLKNLEVLDICRTGISGLPEVIGRLTCLRCLRTEFTKGVGNKNQIEAPSVGNENHIEAPSVSNENHTEAAQSSEVISVGTIERLGLLEELTIRVDPKESWWSHIAAGIAVEVAKLNRLSTLSFYFPSMECLEAFSRNSVPWKKFTNGANDKFRSFEILIGPYDTNYLREIDTSRPSAPRHLRYCAGEDPPEAIREVLRHACVFELIGHHNIESLSDFGIDEMKCLEVCVVQECKKMTKIIGSDAPAVAAFQWLKELRLIRLHKLNGLCEGSPVSGSFGRLTTLKICDCPNIREVLSCEIIEQLSQLQHLRVEGCSEVTEIIEASIQSGDHLPRLKILELVSLEGLRSICRNETFEWPSLEKIKIISCDRLANLSLRTNNATKLRLISCGEACLNECN</sequence>
<keyword evidence="2" id="KW-0433">Leucine-rich repeat</keyword>
<dbReference type="Gene3D" id="3.40.50.300">
    <property type="entry name" value="P-loop containing nucleotide triphosphate hydrolases"/>
    <property type="match status" value="1"/>
</dbReference>
<comment type="caution">
    <text evidence="8">The sequence shown here is derived from an EMBL/GenBank/DDBJ whole genome shotgun (WGS) entry which is preliminary data.</text>
</comment>
<dbReference type="Pfam" id="PF23598">
    <property type="entry name" value="LRR_14"/>
    <property type="match status" value="1"/>
</dbReference>
<dbReference type="InterPro" id="IPR050905">
    <property type="entry name" value="Plant_NBS-LRR"/>
</dbReference>
<dbReference type="Gene3D" id="3.80.10.10">
    <property type="entry name" value="Ribonuclease Inhibitor"/>
    <property type="match status" value="2"/>
</dbReference>
<dbReference type="GO" id="GO:0043531">
    <property type="term" value="F:ADP binding"/>
    <property type="evidence" value="ECO:0007669"/>
    <property type="project" value="InterPro"/>
</dbReference>
<keyword evidence="5" id="KW-0067">ATP-binding</keyword>
<feature type="region of interest" description="Disordered" evidence="6">
    <location>
        <begin position="667"/>
        <end position="695"/>
    </location>
</feature>
<dbReference type="InterPro" id="IPR027417">
    <property type="entry name" value="P-loop_NTPase"/>
</dbReference>
<dbReference type="PANTHER" id="PTHR33463">
    <property type="entry name" value="NB-ARC DOMAIN-CONTAINING PROTEIN-RELATED"/>
    <property type="match status" value="1"/>
</dbReference>
<keyword evidence="3" id="KW-0677">Repeat</keyword>
<dbReference type="SMART" id="SM00382">
    <property type="entry name" value="AAA"/>
    <property type="match status" value="1"/>
</dbReference>
<keyword evidence="5" id="KW-0547">Nucleotide-binding</keyword>
<evidence type="ECO:0000259" key="7">
    <source>
        <dbReference type="SMART" id="SM00382"/>
    </source>
</evidence>
<keyword evidence="9" id="KW-1185">Reference proteome</keyword>
<dbReference type="InterPro" id="IPR036388">
    <property type="entry name" value="WH-like_DNA-bd_sf"/>
</dbReference>
<proteinExistence type="inferred from homology"/>
<feature type="domain" description="AAA+ ATPase" evidence="7">
    <location>
        <begin position="202"/>
        <end position="336"/>
    </location>
</feature>
<dbReference type="InterPro" id="IPR058922">
    <property type="entry name" value="WHD_DRP"/>
</dbReference>
<dbReference type="InterPro" id="IPR002182">
    <property type="entry name" value="NB-ARC"/>
</dbReference>
<dbReference type="InterPro" id="IPR055414">
    <property type="entry name" value="LRR_R13L4/SHOC2-like"/>
</dbReference>
<dbReference type="InterPro" id="IPR032675">
    <property type="entry name" value="LRR_dom_sf"/>
</dbReference>
<dbReference type="SUPFAM" id="SSF52058">
    <property type="entry name" value="L domain-like"/>
    <property type="match status" value="1"/>
</dbReference>
<comment type="similarity">
    <text evidence="1">Belongs to the disease resistance NB-LRR family.</text>
</comment>
<dbReference type="InterPro" id="IPR057135">
    <property type="entry name" value="At4g27190-like_LRR"/>
</dbReference>
<dbReference type="InterPro" id="IPR042197">
    <property type="entry name" value="Apaf_helical"/>
</dbReference>
<evidence type="ECO:0000256" key="5">
    <source>
        <dbReference type="ARBA" id="ARBA00022840"/>
    </source>
</evidence>
<organism evidence="8 9">
    <name type="scientific">Nepenthes gracilis</name>
    <name type="common">Slender pitcher plant</name>
    <dbReference type="NCBI Taxonomy" id="150966"/>
    <lineage>
        <taxon>Eukaryota</taxon>
        <taxon>Viridiplantae</taxon>
        <taxon>Streptophyta</taxon>
        <taxon>Embryophyta</taxon>
        <taxon>Tracheophyta</taxon>
        <taxon>Spermatophyta</taxon>
        <taxon>Magnoliopsida</taxon>
        <taxon>eudicotyledons</taxon>
        <taxon>Gunneridae</taxon>
        <taxon>Pentapetalae</taxon>
        <taxon>Caryophyllales</taxon>
        <taxon>Nepenthaceae</taxon>
        <taxon>Nepenthes</taxon>
    </lineage>
</organism>
<evidence type="ECO:0000256" key="6">
    <source>
        <dbReference type="SAM" id="MobiDB-lite"/>
    </source>
</evidence>
<dbReference type="Gene3D" id="1.10.10.10">
    <property type="entry name" value="Winged helix-like DNA-binding domain superfamily/Winged helix DNA-binding domain"/>
    <property type="match status" value="1"/>
</dbReference>
<dbReference type="AlphaFoldDB" id="A0AAD3XXD4"/>
<evidence type="ECO:0000256" key="3">
    <source>
        <dbReference type="ARBA" id="ARBA00022737"/>
    </source>
</evidence>
<dbReference type="SUPFAM" id="SSF52540">
    <property type="entry name" value="P-loop containing nucleoside triphosphate hydrolases"/>
    <property type="match status" value="1"/>
</dbReference>
<dbReference type="InterPro" id="IPR003593">
    <property type="entry name" value="AAA+_ATPase"/>
</dbReference>
<dbReference type="Pfam" id="PF00931">
    <property type="entry name" value="NB-ARC"/>
    <property type="match status" value="1"/>
</dbReference>
<feature type="compositionally biased region" description="Polar residues" evidence="6">
    <location>
        <begin position="683"/>
        <end position="695"/>
    </location>
</feature>
<dbReference type="Pfam" id="PF23559">
    <property type="entry name" value="WHD_DRP"/>
    <property type="match status" value="1"/>
</dbReference>
<dbReference type="GO" id="GO:0005524">
    <property type="term" value="F:ATP binding"/>
    <property type="evidence" value="ECO:0007669"/>
    <property type="project" value="UniProtKB-KW"/>
</dbReference>
<name>A0AAD3XXD4_NEPGR</name>
<protein>
    <recommendedName>
        <fullName evidence="7">AAA+ ATPase domain-containing protein</fullName>
    </recommendedName>
</protein>
<gene>
    <name evidence="8" type="ORF">Nepgr_021611</name>
</gene>
<reference evidence="8" key="1">
    <citation type="submission" date="2023-05" db="EMBL/GenBank/DDBJ databases">
        <title>Nepenthes gracilis genome sequencing.</title>
        <authorList>
            <person name="Fukushima K."/>
        </authorList>
    </citation>
    <scope>NUCLEOTIDE SEQUENCE</scope>
    <source>
        <strain evidence="8">SING2019-196</strain>
    </source>
</reference>
<evidence type="ECO:0000256" key="1">
    <source>
        <dbReference type="ARBA" id="ARBA00008894"/>
    </source>
</evidence>
<dbReference type="PANTHER" id="PTHR33463:SF209">
    <property type="entry name" value="DISEASE RESISTANCE PROTEIN RPS2-LIKE"/>
    <property type="match status" value="1"/>
</dbReference>
<evidence type="ECO:0000313" key="8">
    <source>
        <dbReference type="EMBL" id="GMH19770.1"/>
    </source>
</evidence>
<accession>A0AAD3XXD4</accession>
<keyword evidence="4" id="KW-0611">Plant defense</keyword>
<dbReference type="PRINTS" id="PR00364">
    <property type="entry name" value="DISEASERSIST"/>
</dbReference>
<dbReference type="Gene3D" id="1.10.8.430">
    <property type="entry name" value="Helical domain of apoptotic protease-activating factors"/>
    <property type="match status" value="1"/>
</dbReference>
<evidence type="ECO:0000256" key="4">
    <source>
        <dbReference type="ARBA" id="ARBA00022821"/>
    </source>
</evidence>
<evidence type="ECO:0000313" key="9">
    <source>
        <dbReference type="Proteomes" id="UP001279734"/>
    </source>
</evidence>
<dbReference type="FunFam" id="3.40.50.300:FF:001091">
    <property type="entry name" value="Probable disease resistance protein At1g61300"/>
    <property type="match status" value="1"/>
</dbReference>
<dbReference type="Pfam" id="PF23247">
    <property type="entry name" value="LRR_RPS2"/>
    <property type="match status" value="1"/>
</dbReference>
<dbReference type="EMBL" id="BSYO01000021">
    <property type="protein sequence ID" value="GMH19770.1"/>
    <property type="molecule type" value="Genomic_DNA"/>
</dbReference>